<sequence>MRMEAFFGFAEQLCDGLCGNEILFANLARESSDFVRLNQNRVRQAGHVRALALTLTLSGGAKQVEGSCDLSGDPDQDLARARTLLAGLRARLAHVPEDPYLNLSLQPTRSERRASACAPASHSAVETLIAAADGLDLVGIWASGEMADGLASSLGHRHWHESVSFHLDWSLYLEGDKAVKGVYSGFRWEPDCLRRRLATLTDGLRAMARPAKTLEPGRYRAYLAPSAVQELMDMLAWGGFDLKSHRTHQTPLLRMVRGERAFDPRISIREEHKRGLVPTFTPEGFLLPPHVDLITAGQLAGCLVDARTAREFGAAVNASSGAPASLALAPGALEECDILARLGTGLWIGHLWYCNWSDPNDCRVTGMTRFGTYWVENGEIVAPVKVMRFDDSLYHLLGDRLEDLTAARELLMSPQTYDGRSSDSAVLPGILVAGIDLTL</sequence>
<dbReference type="AlphaFoldDB" id="A0A9X1B8K8"/>
<gene>
    <name evidence="2" type="ORF">CKO25_05830</name>
</gene>
<dbReference type="RefSeq" id="WP_200386973.1">
    <property type="nucleotide sequence ID" value="NZ_NRSD01000004.1"/>
</dbReference>
<dbReference type="PANTHER" id="PTHR43666:SF1">
    <property type="entry name" value="CONSERVED PROTEIN"/>
    <property type="match status" value="1"/>
</dbReference>
<dbReference type="Pfam" id="PF19289">
    <property type="entry name" value="PmbA_TldD_3rd"/>
    <property type="match status" value="1"/>
</dbReference>
<evidence type="ECO:0000313" key="2">
    <source>
        <dbReference type="EMBL" id="MBK1644180.1"/>
    </source>
</evidence>
<dbReference type="InterPro" id="IPR036059">
    <property type="entry name" value="TldD/PmbA_sf"/>
</dbReference>
<name>A0A9X1B8K8_9GAMM</name>
<evidence type="ECO:0000313" key="3">
    <source>
        <dbReference type="Proteomes" id="UP001138802"/>
    </source>
</evidence>
<dbReference type="SUPFAM" id="SSF111283">
    <property type="entry name" value="Putative modulator of DNA gyrase, PmbA/TldD"/>
    <property type="match status" value="1"/>
</dbReference>
<protein>
    <submittedName>
        <fullName evidence="2">Peptidase</fullName>
    </submittedName>
</protein>
<proteinExistence type="predicted"/>
<dbReference type="InterPro" id="IPR045569">
    <property type="entry name" value="Metalloprtase-TldD/E_C"/>
</dbReference>
<keyword evidence="3" id="KW-1185">Reference proteome</keyword>
<dbReference type="GO" id="GO:0008237">
    <property type="term" value="F:metallopeptidase activity"/>
    <property type="evidence" value="ECO:0007669"/>
    <property type="project" value="InterPro"/>
</dbReference>
<comment type="caution">
    <text evidence="2">The sequence shown here is derived from an EMBL/GenBank/DDBJ whole genome shotgun (WGS) entry which is preliminary data.</text>
</comment>
<reference evidence="2 3" key="1">
    <citation type="journal article" date="2020" name="Microorganisms">
        <title>Osmotic Adaptation and Compatible Solute Biosynthesis of Phototrophic Bacteria as Revealed from Genome Analyses.</title>
        <authorList>
            <person name="Imhoff J.F."/>
            <person name="Rahn T."/>
            <person name="Kunzel S."/>
            <person name="Keller A."/>
            <person name="Neulinger S.C."/>
        </authorList>
    </citation>
    <scope>NUCLEOTIDE SEQUENCE [LARGE SCALE GENOMIC DNA]</scope>
    <source>
        <strain evidence="2 3">DSM 21303</strain>
    </source>
</reference>
<dbReference type="EMBL" id="NRSD01000004">
    <property type="protein sequence ID" value="MBK1644180.1"/>
    <property type="molecule type" value="Genomic_DNA"/>
</dbReference>
<evidence type="ECO:0000259" key="1">
    <source>
        <dbReference type="Pfam" id="PF19289"/>
    </source>
</evidence>
<accession>A0A9X1B8K8</accession>
<dbReference type="PANTHER" id="PTHR43666">
    <property type="entry name" value="TLDD PROTEIN"/>
    <property type="match status" value="1"/>
</dbReference>
<feature type="domain" description="Metalloprotease TldD/E C-terminal" evidence="1">
    <location>
        <begin position="216"/>
        <end position="437"/>
    </location>
</feature>
<organism evidence="2 3">
    <name type="scientific">Thiocapsa imhoffii</name>
    <dbReference type="NCBI Taxonomy" id="382777"/>
    <lineage>
        <taxon>Bacteria</taxon>
        <taxon>Pseudomonadati</taxon>
        <taxon>Pseudomonadota</taxon>
        <taxon>Gammaproteobacteria</taxon>
        <taxon>Chromatiales</taxon>
        <taxon>Chromatiaceae</taxon>
        <taxon>Thiocapsa</taxon>
    </lineage>
</organism>
<dbReference type="GO" id="GO:0006508">
    <property type="term" value="P:proteolysis"/>
    <property type="evidence" value="ECO:0007669"/>
    <property type="project" value="InterPro"/>
</dbReference>
<dbReference type="Proteomes" id="UP001138802">
    <property type="component" value="Unassembled WGS sequence"/>
</dbReference>